<evidence type="ECO:0000313" key="3">
    <source>
        <dbReference type="Proteomes" id="UP000245207"/>
    </source>
</evidence>
<evidence type="ECO:0000313" key="2">
    <source>
        <dbReference type="EMBL" id="PWA75559.1"/>
    </source>
</evidence>
<dbReference type="EMBL" id="PKPP01002393">
    <property type="protein sequence ID" value="PWA75559.1"/>
    <property type="molecule type" value="Genomic_DNA"/>
</dbReference>
<feature type="region of interest" description="Disordered" evidence="1">
    <location>
        <begin position="564"/>
        <end position="583"/>
    </location>
</feature>
<name>A0A2U1NPX3_ARTAN</name>
<dbReference type="PANTHER" id="PTHR34835">
    <property type="entry name" value="OS07G0283600 PROTEIN-RELATED"/>
    <property type="match status" value="1"/>
</dbReference>
<evidence type="ECO:0008006" key="4">
    <source>
        <dbReference type="Google" id="ProtNLM"/>
    </source>
</evidence>
<feature type="region of interest" description="Disordered" evidence="1">
    <location>
        <begin position="525"/>
        <end position="551"/>
    </location>
</feature>
<organism evidence="2 3">
    <name type="scientific">Artemisia annua</name>
    <name type="common">Sweet wormwood</name>
    <dbReference type="NCBI Taxonomy" id="35608"/>
    <lineage>
        <taxon>Eukaryota</taxon>
        <taxon>Viridiplantae</taxon>
        <taxon>Streptophyta</taxon>
        <taxon>Embryophyta</taxon>
        <taxon>Tracheophyta</taxon>
        <taxon>Spermatophyta</taxon>
        <taxon>Magnoliopsida</taxon>
        <taxon>eudicotyledons</taxon>
        <taxon>Gunneridae</taxon>
        <taxon>Pentapetalae</taxon>
        <taxon>asterids</taxon>
        <taxon>campanulids</taxon>
        <taxon>Asterales</taxon>
        <taxon>Asteraceae</taxon>
        <taxon>Asteroideae</taxon>
        <taxon>Anthemideae</taxon>
        <taxon>Artemisiinae</taxon>
        <taxon>Artemisia</taxon>
    </lineage>
</organism>
<dbReference type="AlphaFoldDB" id="A0A2U1NPX3"/>
<feature type="region of interest" description="Disordered" evidence="1">
    <location>
        <begin position="705"/>
        <end position="734"/>
    </location>
</feature>
<accession>A0A2U1NPX3</accession>
<dbReference type="Proteomes" id="UP000245207">
    <property type="component" value="Unassembled WGS sequence"/>
</dbReference>
<feature type="region of interest" description="Disordered" evidence="1">
    <location>
        <begin position="391"/>
        <end position="416"/>
    </location>
</feature>
<keyword evidence="3" id="KW-1185">Reference proteome</keyword>
<proteinExistence type="predicted"/>
<dbReference type="PANTHER" id="PTHR34835:SF90">
    <property type="entry name" value="AMINOTRANSFERASE-LIKE PLANT MOBILE DOMAIN-CONTAINING PROTEIN"/>
    <property type="match status" value="1"/>
</dbReference>
<gene>
    <name evidence="2" type="ORF">CTI12_AA243110</name>
</gene>
<protein>
    <recommendedName>
        <fullName evidence="4">Ulp1 protease family, C-terminal catalytic domain-containing protein</fullName>
    </recommendedName>
</protein>
<comment type="caution">
    <text evidence="2">The sequence shown here is derived from an EMBL/GenBank/DDBJ whole genome shotgun (WGS) entry which is preliminary data.</text>
</comment>
<dbReference type="OrthoDB" id="1001981at2759"/>
<reference evidence="2 3" key="1">
    <citation type="journal article" date="2018" name="Mol. Plant">
        <title>The genome of Artemisia annua provides insight into the evolution of Asteraceae family and artemisinin biosynthesis.</title>
        <authorList>
            <person name="Shen Q."/>
            <person name="Zhang L."/>
            <person name="Liao Z."/>
            <person name="Wang S."/>
            <person name="Yan T."/>
            <person name="Shi P."/>
            <person name="Liu M."/>
            <person name="Fu X."/>
            <person name="Pan Q."/>
            <person name="Wang Y."/>
            <person name="Lv Z."/>
            <person name="Lu X."/>
            <person name="Zhang F."/>
            <person name="Jiang W."/>
            <person name="Ma Y."/>
            <person name="Chen M."/>
            <person name="Hao X."/>
            <person name="Li L."/>
            <person name="Tang Y."/>
            <person name="Lv G."/>
            <person name="Zhou Y."/>
            <person name="Sun X."/>
            <person name="Brodelius P.E."/>
            <person name="Rose J.K.C."/>
            <person name="Tang K."/>
        </authorList>
    </citation>
    <scope>NUCLEOTIDE SEQUENCE [LARGE SCALE GENOMIC DNA]</scope>
    <source>
        <strain evidence="3">cv. Huhao1</strain>
        <tissue evidence="2">Leaf</tissue>
    </source>
</reference>
<evidence type="ECO:0000256" key="1">
    <source>
        <dbReference type="SAM" id="MobiDB-lite"/>
    </source>
</evidence>
<feature type="compositionally biased region" description="Basic and acidic residues" evidence="1">
    <location>
        <begin position="709"/>
        <end position="727"/>
    </location>
</feature>
<sequence length="859" mass="96643">MVGNSYKESIVIDLSSSEDEHGVPTDVCQMTGYKGKCVVKEEGYINDFVKCASTSTAQLKPQSKAKIEIPVGIEQLVIDGKRKRSLNTLLLARPKKDRTRIRCPVVNLHSVMNNLTDPQKDLIKEMGFGSFIQMRIHDLPTQMGYWVLDNLDAEKCVLNVNGFSIKITRKTVHDIIGIPMGNIRINALSSTRRSDSVTSSWRRQVIGLQRIRIKDVLTHMVGKEGDGRLFKLNFLVLFVTIMAEGTQANTVNQKFLPCLTDMIKISEMDWCTYLLECMQSTRLQWKRNNHFNGPMTFLILLYLNSTISTIVPHEKLYPAIQVWTSSMMKDREKEELGIGGFGKLPVDKDMLDIDYDAEDNEPLENRMARMSQFKKLKNRITMAQRVVNDCVKTNSDQMESDEPRDENSMDSSEQREFIDDSYTKKLRKMNKEDRRVNDKLSRQDIVDQLQAKSIVASKTMFEICELIERGLIECPGDDYFTSLNILRQNFHPSSLVTLDNLSNSVDPNGTREVLHEVIENECAATADIGTGSDGSGSRLIDDQDESNDVSGDIDTVKVKTGLNIDDNKLDGDYGQGSEPQNPASLSCSEHVMANVGEGNSGKIESEFGDASNDIMKDKDSMFQAGKVGSESTRYYDGDNGKGGMDDAENGQFSLTQFYADTQDLPTTPMIKQMCIEKLKKSVPSVGIAAVRMFDLDVPSFDLGFNLTPEPKKGNEDNTPEPKKGNEDNKEDEEFEEVKSILLDFPTDFTCPEKMTTLDPEKSIDGNSEFKTPKVHIMKPSTSNADGKGSHVICMKETYDVEPISRIYPRQEVERVRRCIKPSGVLLSRFIERVVTLGKEMEPLEKKVCGSIFSARFNEM</sequence>